<dbReference type="RefSeq" id="WP_060550648.1">
    <property type="nucleotide sequence ID" value="NZ_CP009623.1"/>
</dbReference>
<dbReference type="AlphaFoldDB" id="A0A2T4ML28"/>
<gene>
    <name evidence="12" type="ORF">B9M88_03830</name>
    <name evidence="11" type="ORF">GLV84_08480</name>
</gene>
<feature type="binding site" evidence="10">
    <location>
        <position position="10"/>
    </location>
    <ligand>
        <name>Mg(2+)</name>
        <dbReference type="ChEBI" id="CHEBI:18420"/>
    </ligand>
</feature>
<comment type="cofactor">
    <cofactor evidence="10">
        <name>Mg(2+)</name>
        <dbReference type="ChEBI" id="CHEBI:18420"/>
    </cofactor>
    <text evidence="10">Divalent metal ions. Mg(2+) is the most effective.</text>
</comment>
<dbReference type="GeneID" id="57691027"/>
<dbReference type="PANTHER" id="PTHR19288:SF46">
    <property type="entry name" value="HALOACID DEHALOGENASE-LIKE HYDROLASE DOMAIN-CONTAINING PROTEIN 2"/>
    <property type="match status" value="1"/>
</dbReference>
<dbReference type="NCBIfam" id="TIGR01460">
    <property type="entry name" value="HAD-SF-IIA"/>
    <property type="match status" value="1"/>
</dbReference>
<dbReference type="EMBL" id="NEFX01000005">
    <property type="protein sequence ID" value="OTW31635.1"/>
    <property type="molecule type" value="Genomic_DNA"/>
</dbReference>
<dbReference type="EMBL" id="WMFL01000080">
    <property type="protein sequence ID" value="NJI02861.1"/>
    <property type="molecule type" value="Genomic_DNA"/>
</dbReference>
<dbReference type="InterPro" id="IPR023214">
    <property type="entry name" value="HAD_sf"/>
</dbReference>
<evidence type="ECO:0000256" key="5">
    <source>
        <dbReference type="ARBA" id="ARBA00022801"/>
    </source>
</evidence>
<dbReference type="PANTHER" id="PTHR19288">
    <property type="entry name" value="4-NITROPHENYLPHOSPHATASE-RELATED"/>
    <property type="match status" value="1"/>
</dbReference>
<dbReference type="EC" id="3.1.3.-" evidence="7"/>
<dbReference type="Pfam" id="PF13242">
    <property type="entry name" value="Hydrolase_like"/>
    <property type="match status" value="1"/>
</dbReference>
<evidence type="ECO:0000313" key="13">
    <source>
        <dbReference type="Proteomes" id="UP000195208"/>
    </source>
</evidence>
<dbReference type="SUPFAM" id="SSF56784">
    <property type="entry name" value="HAD-like"/>
    <property type="match status" value="1"/>
</dbReference>
<evidence type="ECO:0000256" key="8">
    <source>
        <dbReference type="PIRSR" id="PIRSR000915-1"/>
    </source>
</evidence>
<keyword evidence="4 7" id="KW-0479">Metal-binding</keyword>
<dbReference type="NCBIfam" id="TIGR01457">
    <property type="entry name" value="HAD-SF-IIA-hyp2"/>
    <property type="match status" value="1"/>
</dbReference>
<evidence type="ECO:0000256" key="2">
    <source>
        <dbReference type="ARBA" id="ARBA00006696"/>
    </source>
</evidence>
<dbReference type="GO" id="GO:0005737">
    <property type="term" value="C:cytoplasm"/>
    <property type="evidence" value="ECO:0007669"/>
    <property type="project" value="TreeGrafter"/>
</dbReference>
<dbReference type="Pfam" id="PF13344">
    <property type="entry name" value="Hydrolase_6"/>
    <property type="match status" value="1"/>
</dbReference>
<feature type="binding site" evidence="10">
    <location>
        <position position="12"/>
    </location>
    <ligand>
        <name>Mg(2+)</name>
        <dbReference type="ChEBI" id="CHEBI:18420"/>
    </ligand>
</feature>
<dbReference type="Proteomes" id="UP000646308">
    <property type="component" value="Unassembled WGS sequence"/>
</dbReference>
<feature type="active site" description="Nucleophile" evidence="8">
    <location>
        <position position="10"/>
    </location>
</feature>
<evidence type="ECO:0000256" key="6">
    <source>
        <dbReference type="ARBA" id="ARBA00022842"/>
    </source>
</evidence>
<dbReference type="InterPro" id="IPR006354">
    <property type="entry name" value="HAD-SF_hydro_IIA_hyp1"/>
</dbReference>
<dbReference type="OrthoDB" id="9810449at2"/>
<dbReference type="KEGG" id="sagq:EP23_00355"/>
<dbReference type="InterPro" id="IPR036412">
    <property type="entry name" value="HAD-like_sf"/>
</dbReference>
<organism evidence="11 14">
    <name type="scientific">Staphylococcus agnetis</name>
    <dbReference type="NCBI Taxonomy" id="985762"/>
    <lineage>
        <taxon>Bacteria</taxon>
        <taxon>Bacillati</taxon>
        <taxon>Bacillota</taxon>
        <taxon>Bacilli</taxon>
        <taxon>Bacillales</taxon>
        <taxon>Staphylococcaceae</taxon>
        <taxon>Staphylococcus</taxon>
    </lineage>
</organism>
<dbReference type="GO" id="GO:0016791">
    <property type="term" value="F:phosphatase activity"/>
    <property type="evidence" value="ECO:0007669"/>
    <property type="project" value="TreeGrafter"/>
</dbReference>
<dbReference type="SFLD" id="SFLDG01139">
    <property type="entry name" value="C2.A:_Pyridoxal_Phosphate_Phos"/>
    <property type="match status" value="1"/>
</dbReference>
<evidence type="ECO:0000256" key="9">
    <source>
        <dbReference type="PIRSR" id="PIRSR000915-2"/>
    </source>
</evidence>
<comment type="similarity">
    <text evidence="2 7">Belongs to the HAD-like hydrolase superfamily. NagD family.</text>
</comment>
<keyword evidence="6 7" id="KW-0460">Magnesium</keyword>
<proteinExistence type="inferred from homology"/>
<evidence type="ECO:0000256" key="1">
    <source>
        <dbReference type="ARBA" id="ARBA00002810"/>
    </source>
</evidence>
<keyword evidence="13" id="KW-1185">Reference proteome</keyword>
<dbReference type="Proteomes" id="UP000195208">
    <property type="component" value="Unassembled WGS sequence"/>
</dbReference>
<dbReference type="InterPro" id="IPR006357">
    <property type="entry name" value="HAD-SF_hydro_IIA"/>
</dbReference>
<dbReference type="Gene3D" id="3.40.50.1000">
    <property type="entry name" value="HAD superfamily/HAD-like"/>
    <property type="match status" value="2"/>
</dbReference>
<evidence type="ECO:0000256" key="3">
    <source>
        <dbReference type="ARBA" id="ARBA00013942"/>
    </source>
</evidence>
<dbReference type="PIRSF" id="PIRSF000915">
    <property type="entry name" value="PGP-type_phosphatase"/>
    <property type="match status" value="1"/>
</dbReference>
<evidence type="ECO:0000313" key="12">
    <source>
        <dbReference type="EMBL" id="OTW31635.1"/>
    </source>
</evidence>
<keyword evidence="5 11" id="KW-0378">Hydrolase</keyword>
<reference evidence="11" key="2">
    <citation type="submission" date="2019-11" db="EMBL/GenBank/DDBJ databases">
        <title>Whole genome comparisons of Staphylococcus agnetis isolates from cattle and chickens.</title>
        <authorList>
            <person name="Rhoads D."/>
            <person name="Shwani A."/>
            <person name="Adkins P."/>
            <person name="Calcutt M."/>
            <person name="Middleton J."/>
        </authorList>
    </citation>
    <scope>NUCLEOTIDE SEQUENCE</scope>
    <source>
        <strain evidence="11">1387</strain>
    </source>
</reference>
<evidence type="ECO:0000256" key="4">
    <source>
        <dbReference type="ARBA" id="ARBA00022723"/>
    </source>
</evidence>
<evidence type="ECO:0000256" key="7">
    <source>
        <dbReference type="PIRNR" id="PIRNR000915"/>
    </source>
</evidence>
<protein>
    <recommendedName>
        <fullName evidence="3 7">Acid sugar phosphatase</fullName>
        <ecNumber evidence="7">3.1.3.-</ecNumber>
    </recommendedName>
</protein>
<name>A0A2T4ML28_9STAP</name>
<dbReference type="FunFam" id="3.40.50.1000:FF:000053">
    <property type="entry name" value="TIGR01457 family HAD hydrolase"/>
    <property type="match status" value="1"/>
</dbReference>
<feature type="binding site" evidence="9">
    <location>
        <position position="182"/>
    </location>
    <ligand>
        <name>substrate</name>
    </ligand>
</feature>
<evidence type="ECO:0000256" key="10">
    <source>
        <dbReference type="PIRSR" id="PIRSR000915-3"/>
    </source>
</evidence>
<accession>A0A2T4ML28</accession>
<comment type="caution">
    <text evidence="11">The sequence shown here is derived from an EMBL/GenBank/DDBJ whole genome shotgun (WGS) entry which is preliminary data.</text>
</comment>
<evidence type="ECO:0000313" key="11">
    <source>
        <dbReference type="EMBL" id="NJI02861.1"/>
    </source>
</evidence>
<reference evidence="12 13" key="1">
    <citation type="submission" date="2017-04" db="EMBL/GenBank/DDBJ databases">
        <title>Staphylococcus agnetis, a potential pathogen in the broiler production.</title>
        <authorList>
            <person name="Poulsen L."/>
        </authorList>
    </citation>
    <scope>NUCLEOTIDE SEQUENCE [LARGE SCALE GENOMIC DNA]</scope>
    <source>
        <strain evidence="12 13">723_310714_2_2_spleen</strain>
    </source>
</reference>
<sequence>MKNYKAYLIDLDGTLYKGNEIIPGAKEFIDYLNEHEIPHLYVTNNSTKSPTDVVAKLKQMNIHARPQEVVTSAMATADYIASEQPGATVFMVGASGLETALKDAGLTLKSDTNVDYVVMGLDEAITYEKLTTATLAVQKGAVFISTNKDPSIPKEQGFLPGNGSLTSVVTVSSKTEPKFIGKPETPIMKKALDLLQLDRSEVAMIGDLYDTDILSGINIGMDTIHVQTGVTSKVDAMNKPIPPTYSIKDLFVLIQKLEKGSDIHE</sequence>
<dbReference type="SFLD" id="SFLDS00003">
    <property type="entry name" value="Haloacid_Dehalogenase"/>
    <property type="match status" value="1"/>
</dbReference>
<evidence type="ECO:0000313" key="14">
    <source>
        <dbReference type="Proteomes" id="UP000646308"/>
    </source>
</evidence>
<comment type="function">
    <text evidence="1 7">Catalyzes the dephosphorylation of 2-6 carbon acid sugars in vitro.</text>
</comment>
<dbReference type="GO" id="GO:0046872">
    <property type="term" value="F:metal ion binding"/>
    <property type="evidence" value="ECO:0007669"/>
    <property type="project" value="UniProtKB-KW"/>
</dbReference>
<dbReference type="CDD" id="cd07530">
    <property type="entry name" value="HAD_Pase_UmpH-like"/>
    <property type="match status" value="1"/>
</dbReference>
<feature type="active site" description="Proton donor" evidence="8">
    <location>
        <position position="12"/>
    </location>
</feature>
<feature type="binding site" evidence="10">
    <location>
        <position position="207"/>
    </location>
    <ligand>
        <name>Mg(2+)</name>
        <dbReference type="ChEBI" id="CHEBI:18420"/>
    </ligand>
</feature>